<dbReference type="EMBL" id="VLLG01000002">
    <property type="protein sequence ID" value="TWI91536.1"/>
    <property type="molecule type" value="Genomic_DNA"/>
</dbReference>
<feature type="domain" description="Cupin type-1" evidence="1">
    <location>
        <begin position="14"/>
        <end position="151"/>
    </location>
</feature>
<evidence type="ECO:0000313" key="2">
    <source>
        <dbReference type="EMBL" id="TWI91536.1"/>
    </source>
</evidence>
<gene>
    <name evidence="2" type="ORF">LX66_0907</name>
</gene>
<dbReference type="PIRSF" id="PIRSF019307">
    <property type="entry name" value="UCP019307"/>
    <property type="match status" value="1"/>
</dbReference>
<dbReference type="InterPro" id="IPR011051">
    <property type="entry name" value="RmlC_Cupin_sf"/>
</dbReference>
<dbReference type="InterPro" id="IPR014710">
    <property type="entry name" value="RmlC-like_jellyroll"/>
</dbReference>
<dbReference type="SUPFAM" id="SSF51182">
    <property type="entry name" value="RmlC-like cupins"/>
    <property type="match status" value="1"/>
</dbReference>
<evidence type="ECO:0000313" key="3">
    <source>
        <dbReference type="Proteomes" id="UP000316778"/>
    </source>
</evidence>
<organism evidence="2 3">
    <name type="scientific">Chitinophaga japonensis</name>
    <name type="common">Flexibacter japonensis</name>
    <dbReference type="NCBI Taxonomy" id="104662"/>
    <lineage>
        <taxon>Bacteria</taxon>
        <taxon>Pseudomonadati</taxon>
        <taxon>Bacteroidota</taxon>
        <taxon>Chitinophagia</taxon>
        <taxon>Chitinophagales</taxon>
        <taxon>Chitinophagaceae</taxon>
        <taxon>Chitinophaga</taxon>
    </lineage>
</organism>
<dbReference type="InterPro" id="IPR013096">
    <property type="entry name" value="Cupin_2"/>
</dbReference>
<proteinExistence type="predicted"/>
<dbReference type="InterPro" id="IPR014500">
    <property type="entry name" value="UCP019307_cupin"/>
</dbReference>
<dbReference type="Proteomes" id="UP000316778">
    <property type="component" value="Unassembled WGS sequence"/>
</dbReference>
<sequence length="185" mass="20312">MAQLVLLSSEIQPYTLKDDGTFPNNEHLPVLFYEDCLQVPDNFSAAPGIEALFISNKWGGAWENGIYDFPHYHSTSHEVMGVAEGHANVQLGGPHGVVLQMKKGDVLIIPAGVAHCRLDSSTDFSCVGAYPPGQEQYDIMRGDPAERPDADARIQQLSLPSIDPVYGADGPLLSYWVEWRKQSLS</sequence>
<dbReference type="Gene3D" id="2.60.120.10">
    <property type="entry name" value="Jelly Rolls"/>
    <property type="match status" value="1"/>
</dbReference>
<dbReference type="PANTHER" id="PTHR36448">
    <property type="entry name" value="BLR7373 PROTEIN"/>
    <property type="match status" value="1"/>
</dbReference>
<dbReference type="PANTHER" id="PTHR36448:SF2">
    <property type="entry name" value="CUPIN TYPE-1 DOMAIN-CONTAINING PROTEIN"/>
    <property type="match status" value="1"/>
</dbReference>
<comment type="caution">
    <text evidence="2">The sequence shown here is derived from an EMBL/GenBank/DDBJ whole genome shotgun (WGS) entry which is preliminary data.</text>
</comment>
<dbReference type="InterPro" id="IPR006045">
    <property type="entry name" value="Cupin_1"/>
</dbReference>
<dbReference type="CDD" id="cd02219">
    <property type="entry name" value="cupin_YjlB-like"/>
    <property type="match status" value="1"/>
</dbReference>
<accession>A0A562TEL1</accession>
<dbReference type="AlphaFoldDB" id="A0A562TEL1"/>
<dbReference type="SMART" id="SM00835">
    <property type="entry name" value="Cupin_1"/>
    <property type="match status" value="1"/>
</dbReference>
<dbReference type="OrthoDB" id="9791759at2"/>
<evidence type="ECO:0000259" key="1">
    <source>
        <dbReference type="SMART" id="SM00835"/>
    </source>
</evidence>
<dbReference type="RefSeq" id="WP_145710684.1">
    <property type="nucleotide sequence ID" value="NZ_BAAAFY010000001.1"/>
</dbReference>
<name>A0A562TEL1_CHIJA</name>
<protein>
    <submittedName>
        <fullName evidence="2">Uncharacterized protein YjlB</fullName>
    </submittedName>
</protein>
<reference evidence="2 3" key="1">
    <citation type="journal article" date="2013" name="Stand. Genomic Sci.">
        <title>Genomic Encyclopedia of Type Strains, Phase I: The one thousand microbial genomes (KMG-I) project.</title>
        <authorList>
            <person name="Kyrpides N.C."/>
            <person name="Woyke T."/>
            <person name="Eisen J.A."/>
            <person name="Garrity G."/>
            <person name="Lilburn T.G."/>
            <person name="Beck B.J."/>
            <person name="Whitman W.B."/>
            <person name="Hugenholtz P."/>
            <person name="Klenk H.P."/>
        </authorList>
    </citation>
    <scope>NUCLEOTIDE SEQUENCE [LARGE SCALE GENOMIC DNA]</scope>
    <source>
        <strain evidence="2 3">DSM 13484</strain>
    </source>
</reference>
<keyword evidence="3" id="KW-1185">Reference proteome</keyword>
<dbReference type="InterPro" id="IPR047121">
    <property type="entry name" value="YjiB-like"/>
</dbReference>
<dbReference type="Pfam" id="PF07883">
    <property type="entry name" value="Cupin_2"/>
    <property type="match status" value="1"/>
</dbReference>